<evidence type="ECO:0000313" key="18">
    <source>
        <dbReference type="Proteomes" id="UP000192223"/>
    </source>
</evidence>
<dbReference type="Gene3D" id="3.10.20.90">
    <property type="entry name" value="Phosphatidylinositol 3-kinase Catalytic Subunit, Chain A, domain 1"/>
    <property type="match status" value="1"/>
</dbReference>
<sequence>MKRQLLIFLLTLALASASSVIVRTFSDNEVERFNHLVVDKNTGRVYIGAVNRLYQLSPALDLVIAEKTGPEYDAFECSASECSAGVQKKLTDNVNKALVIDYTTTRLIACGSLFQGICSVRNLHNISDGTQEVREAVVANNATASTVAFIAPGPPNPPVTQVMYVGVTYTVPEGFGTSGSSYRSEIPAVSSRSLDKDKMFQIAQMAVTTGTRMFVNSLARERYLINYVYGFSSEGFSYFLTTQMKHSISSQYVSKLVRVCQDDENYYSYTEIPIDCTSDLQGGRNYNLVQAAYVAKPGSDLASDLGITAQDDVLYAVFSESDPSHSNQPSDLSALCVYSLKAIRRKFMQNIRNCFNGSGQRGLDFISTSYACVPTKLQTIGEDFCGLDVNTPLGGEQPVSAVPVLLFTTRLTAVAATSTGDFTVVFIGTRMGHLKKVVVEAGASALEYGDIVVEEGSTVNPDLHFDPQQMHLYVMTERKVSKVKVQECSVYKTCWECLGAKDPYCGWCSLENKCSLRSDCQDAAEDPLYWISYKSGRCTTITTVTPNQLQRTTARTLDLVIDNLPSLPGQFLCAFTALDKTLITNATRKNYGVNCTTPRTDLLPAIPPGQHHFTAKLSVRMTSGPDFVATNFTFFDCNTYSSCTQCVSSSFPCDWCVDGHRCTHDTAENCRNDILVTGVNRVGPSYRSGPTFCPTINSTVGGSPEILVASGLKKSIRVKVHIIGQFIVQTRFVCQFNIEGRVTSVNAQLLGDTIYCDSMDFIYTSRAPNTTATFAVIWGGSKPLDNPDNIHVVIYRCNDMADNCGMCLALDEKYECGWCQSSESCEVKEQCGRGAVVWLNRSQTCPNPEVISFRPELGPWEGGTNITIEGINLGKTFLDIYKGINIAGISCEPYKHLYVETKRIVCKVDGPGTNELRAGPVVVRVEKYRGESKTPYQFVNPVITGISPKYGPKSGGTSLKITGEYMNAGSNIQAFINNLPCEIVSTDQHQALCITSASEQPMSGKLRMIFDKGDREYDKELFHYVEDPIIESAESGVASQIKVPKGIPAGGIKITVTGKNLVYIQKPEMYVYYDQKMFLSTCQVLSNTTMICPSPQIEADNSKLDADNPLKLEYGFRMDNVSGVQNLTMQSHFPHFLLYPNPIFDPFDKEVKYYKSEYLNINGQNIDRACQESDVEVRIGSSYCNVTSLSRQQLTCRPPETQPPPLESDKQENSENLPLVIVTVGDTLKFNIGHLSYSSPQGMNGSISKPILIVVTLICIVIVVVFVFFLIAYRRKSTESNRVLKNMQEQMDILELRVAAECKEAFAELQTEMTDLTGDLTSGGIPFLDYRTYAMKILFPNVNDHAVLQWDRPELIRREKGLRLFGQLIMNKTFLLLFIRTLESNKYFSMRDRVNVASLIMVTLQSKMEYCTDILKTLLAELIEKCMEGKSHPKLLLRRTESVAEKMLSAWFTFLLYKFLRECAGDPLFLLFRAVKQQVDKGPVDAITSEARYSLSEEKLIRQSIDYKPMTVYVSISQQTVFVGGLDLNTDNVPVKVLDCDTISQVKEKALDTIYRATPYSQRPRKEDLDLEWRTGTSGRLILYDEDSTTKIEGEWKKRNTLQHYRVSDGACLNLVSKQSSIYNLSILSEKNDKSHKYETLNISKFSSASPPLSRATSPLNHDHDQNLKVWHLVKHHDNENQKEGERGNKMVSEIYLTRLLATKGTLQKFVDDLFETIFSIAHRGSALPLAIKYMFDFLDDQALQHGISDPEVVHTWKSNSLPLRFWVNLIKNPNFVFDIHKSNIVDSCLSVVAQTFMDSCSTSDHRLGKDSPSSKLLYAKDIPAYKEWVERYYADIKMMPAISDQDMNAMLAEESRLHTTEFNTNCALQELYQYAGKYNEQLMVTLEEDEFSQRQRLAYKLEQVHNIMTADGQP</sequence>
<dbReference type="CDD" id="cd12790">
    <property type="entry name" value="RasGAP_plexin_A"/>
    <property type="match status" value="1"/>
</dbReference>
<protein>
    <submittedName>
        <fullName evidence="19">Plexin-A2</fullName>
    </submittedName>
</protein>
<dbReference type="FunFam" id="2.130.10.10:FF:000451">
    <property type="entry name" value="Plexin A4, B"/>
    <property type="match status" value="1"/>
</dbReference>
<dbReference type="InterPro" id="IPR013783">
    <property type="entry name" value="Ig-like_fold"/>
</dbReference>
<keyword evidence="7" id="KW-0221">Differentiation</keyword>
<dbReference type="Pfam" id="PF01833">
    <property type="entry name" value="TIG"/>
    <property type="match status" value="2"/>
</dbReference>
<dbReference type="InterPro" id="IPR041362">
    <property type="entry name" value="TIG2_plexin"/>
</dbReference>
<accession>A0A7F5R6E6</accession>
<dbReference type="InterPro" id="IPR036352">
    <property type="entry name" value="Semap_dom_sf"/>
</dbReference>
<dbReference type="SUPFAM" id="SSF81296">
    <property type="entry name" value="E set domains"/>
    <property type="match status" value="3"/>
</dbReference>
<dbReference type="InterPro" id="IPR014756">
    <property type="entry name" value="Ig_E-set"/>
</dbReference>
<dbReference type="Pfam" id="PF18020">
    <property type="entry name" value="TIG_2"/>
    <property type="match status" value="1"/>
</dbReference>
<dbReference type="Pfam" id="PF17960">
    <property type="entry name" value="TIG_plexin"/>
    <property type="match status" value="1"/>
</dbReference>
<feature type="signal peptide" evidence="16">
    <location>
        <begin position="1"/>
        <end position="17"/>
    </location>
</feature>
<dbReference type="InterPro" id="IPR013548">
    <property type="entry name" value="Plexin_cytoplasmic_RasGAP_dom"/>
</dbReference>
<evidence type="ECO:0000256" key="6">
    <source>
        <dbReference type="ARBA" id="ARBA00022737"/>
    </source>
</evidence>
<feature type="domain" description="Sema" evidence="17">
    <location>
        <begin position="9"/>
        <end position="485"/>
    </location>
</feature>
<keyword evidence="10 15" id="KW-0472">Membrane</keyword>
<dbReference type="PANTHER" id="PTHR22625:SF70">
    <property type="entry name" value="PLEXIN A, ISOFORM A"/>
    <property type="match status" value="1"/>
</dbReference>
<evidence type="ECO:0000256" key="9">
    <source>
        <dbReference type="ARBA" id="ARBA00022989"/>
    </source>
</evidence>
<evidence type="ECO:0000256" key="11">
    <source>
        <dbReference type="ARBA" id="ARBA00023157"/>
    </source>
</evidence>
<dbReference type="Gene3D" id="1.10.506.10">
    <property type="entry name" value="GTPase Activation - p120gap, domain 1"/>
    <property type="match status" value="2"/>
</dbReference>
<dbReference type="FunFam" id="1.10.506.10:FF:000005">
    <property type="entry name" value="Plexin A1"/>
    <property type="match status" value="1"/>
</dbReference>
<dbReference type="RefSeq" id="XP_025831535.1">
    <property type="nucleotide sequence ID" value="XM_025975750.1"/>
</dbReference>
<evidence type="ECO:0000256" key="14">
    <source>
        <dbReference type="SAM" id="Coils"/>
    </source>
</evidence>
<evidence type="ECO:0000259" key="17">
    <source>
        <dbReference type="PROSITE" id="PS51004"/>
    </source>
</evidence>
<dbReference type="GO" id="GO:0002116">
    <property type="term" value="C:semaphorin receptor complex"/>
    <property type="evidence" value="ECO:0007669"/>
    <property type="project" value="TreeGrafter"/>
</dbReference>
<feature type="coiled-coil region" evidence="14">
    <location>
        <begin position="1277"/>
        <end position="1304"/>
    </location>
</feature>
<dbReference type="FunFam" id="2.60.40.10:FF:001407">
    <property type="entry name" value="Plexin A, isoform B"/>
    <property type="match status" value="1"/>
</dbReference>
<keyword evidence="5 16" id="KW-0732">Signal</keyword>
<comment type="subcellular location">
    <subcellularLocation>
        <location evidence="1">Cell membrane</location>
        <topology evidence="1">Single-pass type I membrane protein</topology>
    </subcellularLocation>
</comment>
<keyword evidence="11" id="KW-1015">Disulfide bond</keyword>
<evidence type="ECO:0000256" key="13">
    <source>
        <dbReference type="PROSITE-ProRule" id="PRU00352"/>
    </source>
</evidence>
<dbReference type="GO" id="GO:0017154">
    <property type="term" value="F:semaphorin receptor activity"/>
    <property type="evidence" value="ECO:0007669"/>
    <property type="project" value="InterPro"/>
</dbReference>
<dbReference type="SMART" id="SM00429">
    <property type="entry name" value="IPT"/>
    <property type="match status" value="3"/>
</dbReference>
<keyword evidence="9 15" id="KW-1133">Transmembrane helix</keyword>
<feature type="transmembrane region" description="Helical" evidence="15">
    <location>
        <begin position="1362"/>
        <end position="1382"/>
    </location>
</feature>
<dbReference type="FunFam" id="1.10.506.10:FF:000027">
    <property type="entry name" value="Plexin A, isoform B"/>
    <property type="match status" value="1"/>
</dbReference>
<dbReference type="FunFam" id="3.10.20.90:FF:000248">
    <property type="entry name" value="Plexin A, isoform B"/>
    <property type="match status" value="1"/>
</dbReference>
<dbReference type="GeneID" id="108737306"/>
<evidence type="ECO:0000256" key="3">
    <source>
        <dbReference type="ARBA" id="ARBA00022475"/>
    </source>
</evidence>
<evidence type="ECO:0000256" key="7">
    <source>
        <dbReference type="ARBA" id="ARBA00022782"/>
    </source>
</evidence>
<dbReference type="PROSITE" id="PS51004">
    <property type="entry name" value="SEMA"/>
    <property type="match status" value="1"/>
</dbReference>
<dbReference type="SUPFAM" id="SSF48350">
    <property type="entry name" value="GTPase activation domain, GAP"/>
    <property type="match status" value="1"/>
</dbReference>
<feature type="chain" id="PRO_5028853962" evidence="16">
    <location>
        <begin position="18"/>
        <end position="1915"/>
    </location>
</feature>
<feature type="transmembrane region" description="Helical" evidence="15">
    <location>
        <begin position="1251"/>
        <end position="1273"/>
    </location>
</feature>
<dbReference type="InterPro" id="IPR008936">
    <property type="entry name" value="Rho_GTPase_activation_prot"/>
</dbReference>
<dbReference type="OrthoDB" id="125363at2759"/>
<dbReference type="FunCoup" id="A0A7F5R6E6">
    <property type="interactions" value="152"/>
</dbReference>
<evidence type="ECO:0000256" key="8">
    <source>
        <dbReference type="ARBA" id="ARBA00022902"/>
    </source>
</evidence>
<dbReference type="Pfam" id="PF24479">
    <property type="entry name" value="PSI_PlexinA-B"/>
    <property type="match status" value="1"/>
</dbReference>
<evidence type="ECO:0000256" key="16">
    <source>
        <dbReference type="SAM" id="SignalP"/>
    </source>
</evidence>
<keyword evidence="3" id="KW-1003">Cell membrane</keyword>
<dbReference type="Gene3D" id="2.60.40.10">
    <property type="entry name" value="Immunoglobulins"/>
    <property type="match status" value="4"/>
</dbReference>
<proteinExistence type="inferred from homology"/>
<dbReference type="Gene3D" id="2.130.10.10">
    <property type="entry name" value="YVTN repeat-like/Quinoprotein amine dehydrogenase"/>
    <property type="match status" value="1"/>
</dbReference>
<keyword evidence="12" id="KW-0325">Glycoprotein</keyword>
<dbReference type="PANTHER" id="PTHR22625">
    <property type="entry name" value="PLEXIN"/>
    <property type="match status" value="1"/>
</dbReference>
<keyword evidence="4 15" id="KW-0812">Transmembrane</keyword>
<keyword evidence="14" id="KW-0175">Coiled coil</keyword>
<name>A0A7F5R6E6_AGRPL</name>
<dbReference type="InterPro" id="IPR001627">
    <property type="entry name" value="Semap_dom"/>
</dbReference>
<dbReference type="InterPro" id="IPR002909">
    <property type="entry name" value="IPT_dom"/>
</dbReference>
<dbReference type="InterPro" id="IPR046800">
    <property type="entry name" value="Plexin_RBD"/>
</dbReference>
<evidence type="ECO:0000256" key="12">
    <source>
        <dbReference type="ARBA" id="ARBA00023180"/>
    </source>
</evidence>
<evidence type="ECO:0000256" key="10">
    <source>
        <dbReference type="ARBA" id="ARBA00023136"/>
    </source>
</evidence>
<dbReference type="InterPro" id="IPR031148">
    <property type="entry name" value="Plexin"/>
</dbReference>
<keyword evidence="8" id="KW-0524">Neurogenesis</keyword>
<evidence type="ECO:0000256" key="1">
    <source>
        <dbReference type="ARBA" id="ARBA00004251"/>
    </source>
</evidence>
<evidence type="ECO:0000256" key="5">
    <source>
        <dbReference type="ARBA" id="ARBA00022729"/>
    </source>
</evidence>
<dbReference type="FunFam" id="2.60.40.10:FF:001688">
    <property type="entry name" value="GM13016"/>
    <property type="match status" value="1"/>
</dbReference>
<dbReference type="GO" id="GO:0048468">
    <property type="term" value="P:cell development"/>
    <property type="evidence" value="ECO:0007669"/>
    <property type="project" value="UniProtKB-ARBA"/>
</dbReference>
<dbReference type="Pfam" id="PF01437">
    <property type="entry name" value="PSI"/>
    <property type="match status" value="1"/>
</dbReference>
<gene>
    <name evidence="19" type="primary">LOC108737306</name>
</gene>
<evidence type="ECO:0000256" key="2">
    <source>
        <dbReference type="ARBA" id="ARBA00010297"/>
    </source>
</evidence>
<dbReference type="Proteomes" id="UP000192223">
    <property type="component" value="Unplaced"/>
</dbReference>
<evidence type="ECO:0000313" key="19">
    <source>
        <dbReference type="RefSeq" id="XP_025831535.1"/>
    </source>
</evidence>
<dbReference type="Pfam" id="PF01403">
    <property type="entry name" value="Sema"/>
    <property type="match status" value="1"/>
</dbReference>
<dbReference type="SUPFAM" id="SSF101912">
    <property type="entry name" value="Sema domain"/>
    <property type="match status" value="1"/>
</dbReference>
<dbReference type="SMART" id="SM00630">
    <property type="entry name" value="Sema"/>
    <property type="match status" value="1"/>
</dbReference>
<dbReference type="SUPFAM" id="SSF103575">
    <property type="entry name" value="Plexin repeat"/>
    <property type="match status" value="1"/>
</dbReference>
<dbReference type="KEGG" id="apln:108737306"/>
<dbReference type="InterPro" id="IPR041019">
    <property type="entry name" value="TIG1_plexin"/>
</dbReference>
<comment type="caution">
    <text evidence="13">Lacks conserved residue(s) required for the propagation of feature annotation.</text>
</comment>
<organism evidence="18 19">
    <name type="scientific">Agrilus planipennis</name>
    <name type="common">Emerald ash borer</name>
    <name type="synonym">Agrilus marcopoli</name>
    <dbReference type="NCBI Taxonomy" id="224129"/>
    <lineage>
        <taxon>Eukaryota</taxon>
        <taxon>Metazoa</taxon>
        <taxon>Ecdysozoa</taxon>
        <taxon>Arthropoda</taxon>
        <taxon>Hexapoda</taxon>
        <taxon>Insecta</taxon>
        <taxon>Pterygota</taxon>
        <taxon>Neoptera</taxon>
        <taxon>Endopterygota</taxon>
        <taxon>Coleoptera</taxon>
        <taxon>Polyphaga</taxon>
        <taxon>Elateriformia</taxon>
        <taxon>Buprestoidea</taxon>
        <taxon>Buprestidae</taxon>
        <taxon>Agrilinae</taxon>
        <taxon>Agrilus</taxon>
    </lineage>
</organism>
<evidence type="ECO:0000256" key="15">
    <source>
        <dbReference type="SAM" id="Phobius"/>
    </source>
</evidence>
<dbReference type="CDD" id="cd11236">
    <property type="entry name" value="Sema_plexin_like"/>
    <property type="match status" value="1"/>
</dbReference>
<dbReference type="InterPro" id="IPR016201">
    <property type="entry name" value="PSI"/>
</dbReference>
<evidence type="ECO:0000256" key="4">
    <source>
        <dbReference type="ARBA" id="ARBA00022692"/>
    </source>
</evidence>
<dbReference type="SMART" id="SM00423">
    <property type="entry name" value="PSI"/>
    <property type="match status" value="3"/>
</dbReference>
<dbReference type="GO" id="GO:0030334">
    <property type="term" value="P:regulation of cell migration"/>
    <property type="evidence" value="ECO:0007669"/>
    <property type="project" value="TreeGrafter"/>
</dbReference>
<dbReference type="InParanoid" id="A0A7F5R6E6"/>
<dbReference type="Pfam" id="PF08337">
    <property type="entry name" value="Plexin_cytopl"/>
    <property type="match status" value="1"/>
</dbReference>
<dbReference type="GO" id="GO:0005886">
    <property type="term" value="C:plasma membrane"/>
    <property type="evidence" value="ECO:0007669"/>
    <property type="project" value="UniProtKB-SubCell"/>
</dbReference>
<reference evidence="19" key="1">
    <citation type="submission" date="2025-08" db="UniProtKB">
        <authorList>
            <consortium name="RefSeq"/>
        </authorList>
    </citation>
    <scope>IDENTIFICATION</scope>
    <source>
        <tissue evidence="19">Entire body</tissue>
    </source>
</reference>
<dbReference type="FunFam" id="2.60.40.10:FF:001496">
    <property type="entry name" value="Plexin A, isoform B"/>
    <property type="match status" value="1"/>
</dbReference>
<dbReference type="GO" id="GO:0007399">
    <property type="term" value="P:nervous system development"/>
    <property type="evidence" value="ECO:0007669"/>
    <property type="project" value="UniProtKB-KW"/>
</dbReference>
<keyword evidence="6" id="KW-0677">Repeat</keyword>
<dbReference type="InterPro" id="IPR015943">
    <property type="entry name" value="WD40/YVTN_repeat-like_dom_sf"/>
</dbReference>
<comment type="similarity">
    <text evidence="2">Belongs to the plexin family.</text>
</comment>
<dbReference type="FunFam" id="2.60.40.10:FF:001556">
    <property type="entry name" value="Plexin A, isoform B"/>
    <property type="match status" value="1"/>
</dbReference>
<keyword evidence="18" id="KW-1185">Reference proteome</keyword>
<dbReference type="InterPro" id="IPR002165">
    <property type="entry name" value="Plexin_repeat"/>
</dbReference>
<dbReference type="Pfam" id="PF20170">
    <property type="entry name" value="Plexin_RBD"/>
    <property type="match status" value="1"/>
</dbReference>